<organism evidence="3 4">
    <name type="scientific">Frankliniella fusca</name>
    <dbReference type="NCBI Taxonomy" id="407009"/>
    <lineage>
        <taxon>Eukaryota</taxon>
        <taxon>Metazoa</taxon>
        <taxon>Ecdysozoa</taxon>
        <taxon>Arthropoda</taxon>
        <taxon>Hexapoda</taxon>
        <taxon>Insecta</taxon>
        <taxon>Pterygota</taxon>
        <taxon>Neoptera</taxon>
        <taxon>Paraneoptera</taxon>
        <taxon>Thysanoptera</taxon>
        <taxon>Terebrantia</taxon>
        <taxon>Thripoidea</taxon>
        <taxon>Thripidae</taxon>
        <taxon>Frankliniella</taxon>
    </lineage>
</organism>
<reference evidence="3" key="1">
    <citation type="submission" date="2021-07" db="EMBL/GenBank/DDBJ databases">
        <authorList>
            <person name="Catto M.A."/>
            <person name="Jacobson A."/>
            <person name="Kennedy G."/>
            <person name="Labadie P."/>
            <person name="Hunt B.G."/>
            <person name="Srinivasan R."/>
        </authorList>
    </citation>
    <scope>NUCLEOTIDE SEQUENCE</scope>
    <source>
        <strain evidence="3">PL_HMW_Pooled</strain>
        <tissue evidence="3">Head</tissue>
    </source>
</reference>
<evidence type="ECO:0000256" key="2">
    <source>
        <dbReference type="SAM" id="Phobius"/>
    </source>
</evidence>
<keyword evidence="4" id="KW-1185">Reference proteome</keyword>
<comment type="caution">
    <text evidence="3">The sequence shown here is derived from an EMBL/GenBank/DDBJ whole genome shotgun (WGS) entry which is preliminary data.</text>
</comment>
<gene>
    <name evidence="3" type="ORF">KUF71_013373</name>
</gene>
<name>A0AAE1HPH0_9NEOP</name>
<feature type="transmembrane region" description="Helical" evidence="2">
    <location>
        <begin position="98"/>
        <end position="120"/>
    </location>
</feature>
<dbReference type="AlphaFoldDB" id="A0AAE1HPH0"/>
<dbReference type="Proteomes" id="UP001219518">
    <property type="component" value="Unassembled WGS sequence"/>
</dbReference>
<feature type="region of interest" description="Disordered" evidence="1">
    <location>
        <begin position="1"/>
        <end position="34"/>
    </location>
</feature>
<proteinExistence type="predicted"/>
<evidence type="ECO:0000313" key="3">
    <source>
        <dbReference type="EMBL" id="KAK3925104.1"/>
    </source>
</evidence>
<keyword evidence="2" id="KW-0472">Membrane</keyword>
<sequence>MAPRVDPLHNDSPAGAGGPPLAQQPPSAGAGAIMGSRDGAAEACLLQLAAMDPKKAEAADVAEPAVHQAEAAPAADDDILDFDDVLPHVGEFGVSQRILFLLMIPFAWFVAFVYFSQIFITLVPEGHWCRIPELQDLNLVER</sequence>
<evidence type="ECO:0000313" key="4">
    <source>
        <dbReference type="Proteomes" id="UP001219518"/>
    </source>
</evidence>
<protein>
    <submittedName>
        <fullName evidence="3">Carcinine transporter</fullName>
    </submittedName>
</protein>
<evidence type="ECO:0000256" key="1">
    <source>
        <dbReference type="SAM" id="MobiDB-lite"/>
    </source>
</evidence>
<dbReference type="EMBL" id="JAHWGI010001215">
    <property type="protein sequence ID" value="KAK3925104.1"/>
    <property type="molecule type" value="Genomic_DNA"/>
</dbReference>
<keyword evidence="2" id="KW-1133">Transmembrane helix</keyword>
<keyword evidence="2" id="KW-0812">Transmembrane</keyword>
<reference evidence="3" key="2">
    <citation type="journal article" date="2023" name="BMC Genomics">
        <title>Pest status, molecular evolution, and epigenetic factors derived from the genome assembly of Frankliniella fusca, a thysanopteran phytovirus vector.</title>
        <authorList>
            <person name="Catto M.A."/>
            <person name="Labadie P.E."/>
            <person name="Jacobson A.L."/>
            <person name="Kennedy G.G."/>
            <person name="Srinivasan R."/>
            <person name="Hunt B.G."/>
        </authorList>
    </citation>
    <scope>NUCLEOTIDE SEQUENCE</scope>
    <source>
        <strain evidence="3">PL_HMW_Pooled</strain>
    </source>
</reference>
<accession>A0AAE1HPH0</accession>
<feature type="compositionally biased region" description="Low complexity" evidence="1">
    <location>
        <begin position="19"/>
        <end position="31"/>
    </location>
</feature>